<name>A0A7L4ZJ58_9FLAO</name>
<dbReference type="EMBL" id="CP019288">
    <property type="protein sequence ID" value="QHI35964.1"/>
    <property type="molecule type" value="Genomic_DNA"/>
</dbReference>
<reference evidence="1 2" key="1">
    <citation type="journal article" date="2013" name="Int. J. Syst. Evol. Microbiol.">
        <title>Kordia antarctica sp. nov., isolated from Antarctic seawater.</title>
        <authorList>
            <person name="Baek K."/>
            <person name="Choi A."/>
            <person name="Kang I."/>
            <person name="Lee K."/>
            <person name="Cho J.C."/>
        </authorList>
    </citation>
    <scope>NUCLEOTIDE SEQUENCE [LARGE SCALE GENOMIC DNA]</scope>
    <source>
        <strain evidence="1 2">IMCC3317</strain>
    </source>
</reference>
<dbReference type="AlphaFoldDB" id="A0A7L4ZJ58"/>
<gene>
    <name evidence="1" type="ORF">IMCC3317_13120</name>
</gene>
<dbReference type="KEGG" id="kan:IMCC3317_13120"/>
<organism evidence="1 2">
    <name type="scientific">Kordia antarctica</name>
    <dbReference type="NCBI Taxonomy" id="1218801"/>
    <lineage>
        <taxon>Bacteria</taxon>
        <taxon>Pseudomonadati</taxon>
        <taxon>Bacteroidota</taxon>
        <taxon>Flavobacteriia</taxon>
        <taxon>Flavobacteriales</taxon>
        <taxon>Flavobacteriaceae</taxon>
        <taxon>Kordia</taxon>
    </lineage>
</organism>
<protein>
    <submittedName>
        <fullName evidence="1">Uncharacterized protein</fullName>
    </submittedName>
</protein>
<accession>A0A7L4ZJ58</accession>
<dbReference type="Proteomes" id="UP000464657">
    <property type="component" value="Chromosome"/>
</dbReference>
<proteinExistence type="predicted"/>
<evidence type="ECO:0000313" key="2">
    <source>
        <dbReference type="Proteomes" id="UP000464657"/>
    </source>
</evidence>
<evidence type="ECO:0000313" key="1">
    <source>
        <dbReference type="EMBL" id="QHI35964.1"/>
    </source>
</evidence>
<keyword evidence="2" id="KW-1185">Reference proteome</keyword>
<sequence>MNNELIREVEELITDVEAKVLVVKDEIPRNKAQGSSWH</sequence>